<evidence type="ECO:0000259" key="6">
    <source>
        <dbReference type="PROSITE" id="PS50262"/>
    </source>
</evidence>
<keyword evidence="3 5" id="KW-1133">Transmembrane helix</keyword>
<organism evidence="7 8">
    <name type="scientific">Globodera rostochiensis</name>
    <name type="common">Golden nematode worm</name>
    <name type="synonym">Heterodera rostochiensis</name>
    <dbReference type="NCBI Taxonomy" id="31243"/>
    <lineage>
        <taxon>Eukaryota</taxon>
        <taxon>Metazoa</taxon>
        <taxon>Ecdysozoa</taxon>
        <taxon>Nematoda</taxon>
        <taxon>Chromadorea</taxon>
        <taxon>Rhabditida</taxon>
        <taxon>Tylenchina</taxon>
        <taxon>Tylenchomorpha</taxon>
        <taxon>Tylenchoidea</taxon>
        <taxon>Heteroderidae</taxon>
        <taxon>Heteroderinae</taxon>
        <taxon>Globodera</taxon>
    </lineage>
</organism>
<dbReference type="WBParaSite" id="Gr19_v10_g5708.t1">
    <property type="protein sequence ID" value="Gr19_v10_g5708.t1"/>
    <property type="gene ID" value="Gr19_v10_g5708"/>
</dbReference>
<evidence type="ECO:0000256" key="1">
    <source>
        <dbReference type="ARBA" id="ARBA00004370"/>
    </source>
</evidence>
<sequence>MTFQNYSMANLAFDRFGIGTFSGELFLSTLFRWLISLPGLLFNAALLNTIARDKNLDGTCSILLAIGSAVDFCYLLTFSIPLAISLVGQNLISNFCCYFLQCLPNFGLFSSVWIVFFVGFDRLISVLVPLRYNLLEEHFLLYLSPMLAVTFGYSIYVLATAAQWTLFVYPDWPVLCGNGDMFSFGMSTILLRNGLVINGVAFICYALVGLVLFRCWQKNPSAVAKHRIFKSLAAIMTLVVGSYLAVCVFRLLLGAVTNPLFVLHISPSVTALFTVISASSNAPLLFAFSCEYRLAFHKHLRRWPLVGKWLIKMEQQTQIAVTVNFNAANPSNVVSRIGPITTIRSSNNSRMTSIE</sequence>
<feature type="transmembrane region" description="Helical" evidence="5">
    <location>
        <begin position="30"/>
        <end position="50"/>
    </location>
</feature>
<dbReference type="InterPro" id="IPR017452">
    <property type="entry name" value="GPCR_Rhodpsn_7TM"/>
</dbReference>
<dbReference type="InterPro" id="IPR000276">
    <property type="entry name" value="GPCR_Rhodpsn"/>
</dbReference>
<dbReference type="InterPro" id="IPR019424">
    <property type="entry name" value="7TM_GPCR_Srsx"/>
</dbReference>
<evidence type="ECO:0000256" key="4">
    <source>
        <dbReference type="ARBA" id="ARBA00023136"/>
    </source>
</evidence>
<feature type="transmembrane region" description="Helical" evidence="5">
    <location>
        <begin position="265"/>
        <end position="288"/>
    </location>
</feature>
<dbReference type="PANTHER" id="PTHR23360">
    <property type="entry name" value="G-PROTEIN COUPLED RECEPTORS FAMILY 1 PROFILE DOMAIN-CONTAINING PROTEIN-RELATED"/>
    <property type="match status" value="1"/>
</dbReference>
<keyword evidence="2 5" id="KW-0812">Transmembrane</keyword>
<dbReference type="PROSITE" id="PS50262">
    <property type="entry name" value="G_PROTEIN_RECEP_F1_2"/>
    <property type="match status" value="1"/>
</dbReference>
<dbReference type="InterPro" id="IPR047130">
    <property type="entry name" value="7TM_GPCR_Srsx_nematod"/>
</dbReference>
<accession>A0A914I1E3</accession>
<keyword evidence="4 5" id="KW-0472">Membrane</keyword>
<protein>
    <submittedName>
        <fullName evidence="8">G-protein coupled receptors family 1 profile domain-containing protein</fullName>
    </submittedName>
</protein>
<name>A0A914I1E3_GLORO</name>
<dbReference type="Pfam" id="PF10320">
    <property type="entry name" value="7TM_GPCR_Srsx"/>
    <property type="match status" value="1"/>
</dbReference>
<evidence type="ECO:0000256" key="3">
    <source>
        <dbReference type="ARBA" id="ARBA00022989"/>
    </source>
</evidence>
<evidence type="ECO:0000313" key="8">
    <source>
        <dbReference type="WBParaSite" id="Gr19_v10_g5708.t1"/>
    </source>
</evidence>
<evidence type="ECO:0000256" key="5">
    <source>
        <dbReference type="SAM" id="Phobius"/>
    </source>
</evidence>
<reference evidence="8" key="1">
    <citation type="submission" date="2022-11" db="UniProtKB">
        <authorList>
            <consortium name="WormBaseParasite"/>
        </authorList>
    </citation>
    <scope>IDENTIFICATION</scope>
</reference>
<evidence type="ECO:0000256" key="2">
    <source>
        <dbReference type="ARBA" id="ARBA00022692"/>
    </source>
</evidence>
<dbReference type="Gene3D" id="1.20.1070.10">
    <property type="entry name" value="Rhodopsin 7-helix transmembrane proteins"/>
    <property type="match status" value="1"/>
</dbReference>
<feature type="transmembrane region" description="Helical" evidence="5">
    <location>
        <begin position="195"/>
        <end position="216"/>
    </location>
</feature>
<dbReference type="PANTHER" id="PTHR23360:SF5">
    <property type="entry name" value="G-PROTEIN COUPLED RECEPTORS FAMILY 1 PROFILE DOMAIN-CONTAINING PROTEIN"/>
    <property type="match status" value="1"/>
</dbReference>
<dbReference type="AlphaFoldDB" id="A0A914I1E3"/>
<evidence type="ECO:0000313" key="7">
    <source>
        <dbReference type="Proteomes" id="UP000887572"/>
    </source>
</evidence>
<comment type="subcellular location">
    <subcellularLocation>
        <location evidence="1">Membrane</location>
    </subcellularLocation>
</comment>
<dbReference type="SUPFAM" id="SSF81321">
    <property type="entry name" value="Family A G protein-coupled receptor-like"/>
    <property type="match status" value="1"/>
</dbReference>
<feature type="transmembrane region" description="Helical" evidence="5">
    <location>
        <begin position="228"/>
        <end position="253"/>
    </location>
</feature>
<feature type="transmembrane region" description="Helical" evidence="5">
    <location>
        <begin position="98"/>
        <end position="118"/>
    </location>
</feature>
<feature type="transmembrane region" description="Helical" evidence="5">
    <location>
        <begin position="62"/>
        <end position="86"/>
    </location>
</feature>
<feature type="transmembrane region" description="Helical" evidence="5">
    <location>
        <begin position="139"/>
        <end position="159"/>
    </location>
</feature>
<dbReference type="GO" id="GO:0016020">
    <property type="term" value="C:membrane"/>
    <property type="evidence" value="ECO:0007669"/>
    <property type="project" value="UniProtKB-SubCell"/>
</dbReference>
<dbReference type="CDD" id="cd00637">
    <property type="entry name" value="7tm_classA_rhodopsin-like"/>
    <property type="match status" value="1"/>
</dbReference>
<dbReference type="SMART" id="SM01381">
    <property type="entry name" value="7TM_GPCR_Srsx"/>
    <property type="match status" value="1"/>
</dbReference>
<dbReference type="GO" id="GO:0004930">
    <property type="term" value="F:G protein-coupled receptor activity"/>
    <property type="evidence" value="ECO:0007669"/>
    <property type="project" value="InterPro"/>
</dbReference>
<keyword evidence="7" id="KW-1185">Reference proteome</keyword>
<feature type="domain" description="G-protein coupled receptors family 1 profile" evidence="6">
    <location>
        <begin position="42"/>
        <end position="285"/>
    </location>
</feature>
<proteinExistence type="predicted"/>
<dbReference type="Proteomes" id="UP000887572">
    <property type="component" value="Unplaced"/>
</dbReference>